<organism evidence="1 2">
    <name type="scientific">Caerostris extrusa</name>
    <name type="common">Bark spider</name>
    <name type="synonym">Caerostris bankana</name>
    <dbReference type="NCBI Taxonomy" id="172846"/>
    <lineage>
        <taxon>Eukaryota</taxon>
        <taxon>Metazoa</taxon>
        <taxon>Ecdysozoa</taxon>
        <taxon>Arthropoda</taxon>
        <taxon>Chelicerata</taxon>
        <taxon>Arachnida</taxon>
        <taxon>Araneae</taxon>
        <taxon>Araneomorphae</taxon>
        <taxon>Entelegynae</taxon>
        <taxon>Araneoidea</taxon>
        <taxon>Araneidae</taxon>
        <taxon>Caerostris</taxon>
    </lineage>
</organism>
<dbReference type="EMBL" id="BPLR01007475">
    <property type="protein sequence ID" value="GIY17172.1"/>
    <property type="molecule type" value="Genomic_DNA"/>
</dbReference>
<sequence length="93" mass="10313">MDSTDADWLKIDQQWSENRHSEASIGPEANSSGFSPDFECHVSGFGNRHDQCDPLLLGTWSQQGVCCCVVKTPANYFEILFLSDDKGVFGIIL</sequence>
<evidence type="ECO:0000313" key="1">
    <source>
        <dbReference type="EMBL" id="GIY17172.1"/>
    </source>
</evidence>
<gene>
    <name evidence="1" type="ORF">CEXT_803131</name>
</gene>
<keyword evidence="2" id="KW-1185">Reference proteome</keyword>
<dbReference type="AlphaFoldDB" id="A0AAV4RAP4"/>
<name>A0AAV4RAP4_CAEEX</name>
<comment type="caution">
    <text evidence="1">The sequence shown here is derived from an EMBL/GenBank/DDBJ whole genome shotgun (WGS) entry which is preliminary data.</text>
</comment>
<dbReference type="Proteomes" id="UP001054945">
    <property type="component" value="Unassembled WGS sequence"/>
</dbReference>
<reference evidence="1 2" key="1">
    <citation type="submission" date="2021-06" db="EMBL/GenBank/DDBJ databases">
        <title>Caerostris extrusa draft genome.</title>
        <authorList>
            <person name="Kono N."/>
            <person name="Arakawa K."/>
        </authorList>
    </citation>
    <scope>NUCLEOTIDE SEQUENCE [LARGE SCALE GENOMIC DNA]</scope>
</reference>
<accession>A0AAV4RAP4</accession>
<proteinExistence type="predicted"/>
<protein>
    <submittedName>
        <fullName evidence="1">Uncharacterized protein</fullName>
    </submittedName>
</protein>
<evidence type="ECO:0000313" key="2">
    <source>
        <dbReference type="Proteomes" id="UP001054945"/>
    </source>
</evidence>